<accession>A0A5U1RDS6</accession>
<feature type="region of interest" description="Disordered" evidence="1">
    <location>
        <begin position="57"/>
        <end position="85"/>
    </location>
</feature>
<comment type="caution">
    <text evidence="2">The sequence shown here is derived from an EMBL/GenBank/DDBJ whole genome shotgun (WGS) entry which is preliminary data.</text>
</comment>
<name>A0A5U1RDS6_SALER</name>
<sequence length="85" mass="9574">MIRFLAYNKFPEVYHAHGISKAAFYGVEHARGRGKSQTQYMGCHLAGKAKTTTRYGLRGPLRAGVRKEDPVPPEIGSERKREKIT</sequence>
<proteinExistence type="predicted"/>
<protein>
    <submittedName>
        <fullName evidence="2">Uncharacterized protein</fullName>
    </submittedName>
</protein>
<reference evidence="2" key="1">
    <citation type="submission" date="2018-09" db="EMBL/GenBank/DDBJ databases">
        <authorList>
            <consortium name="PulseNet: The National Subtyping Network for Foodborne Disease Surveillance"/>
            <person name="Tarr C.L."/>
            <person name="Trees E."/>
            <person name="Katz L.S."/>
            <person name="Carleton-Romer H.A."/>
            <person name="Stroika S."/>
            <person name="Kucerova Z."/>
            <person name="Roache K.F."/>
            <person name="Sabol A.L."/>
            <person name="Besser J."/>
            <person name="Gerner-Smidt P."/>
        </authorList>
    </citation>
    <scope>NUCLEOTIDE SEQUENCE</scope>
    <source>
        <strain evidence="2">PNUSAS051318</strain>
    </source>
</reference>
<gene>
    <name evidence="2" type="ORF">D3S21_24840</name>
</gene>
<evidence type="ECO:0000313" key="2">
    <source>
        <dbReference type="EMBL" id="EBO8106004.1"/>
    </source>
</evidence>
<dbReference type="AlphaFoldDB" id="A0A5U1RDS6"/>
<organism evidence="2">
    <name type="scientific">Salmonella enterica</name>
    <name type="common">Salmonella choleraesuis</name>
    <dbReference type="NCBI Taxonomy" id="28901"/>
    <lineage>
        <taxon>Bacteria</taxon>
        <taxon>Pseudomonadati</taxon>
        <taxon>Pseudomonadota</taxon>
        <taxon>Gammaproteobacteria</taxon>
        <taxon>Enterobacterales</taxon>
        <taxon>Enterobacteriaceae</taxon>
        <taxon>Salmonella</taxon>
    </lineage>
</organism>
<feature type="compositionally biased region" description="Basic and acidic residues" evidence="1">
    <location>
        <begin position="65"/>
        <end position="85"/>
    </location>
</feature>
<evidence type="ECO:0000256" key="1">
    <source>
        <dbReference type="SAM" id="MobiDB-lite"/>
    </source>
</evidence>
<dbReference type="EMBL" id="AAGJRW010000039">
    <property type="protein sequence ID" value="EBO8106004.1"/>
    <property type="molecule type" value="Genomic_DNA"/>
</dbReference>